<dbReference type="EMBL" id="JAPXFL010000007">
    <property type="protein sequence ID" value="KAK9503657.1"/>
    <property type="molecule type" value="Genomic_DNA"/>
</dbReference>
<evidence type="ECO:0000256" key="1">
    <source>
        <dbReference type="ARBA" id="ARBA00022679"/>
    </source>
</evidence>
<feature type="region of interest" description="Disordered" evidence="6">
    <location>
        <begin position="110"/>
        <end position="140"/>
    </location>
</feature>
<keyword evidence="5" id="KW-0863">Zinc-finger</keyword>
<gene>
    <name evidence="8" type="ORF">O3M35_010172</name>
</gene>
<feature type="compositionally biased region" description="Acidic residues" evidence="6">
    <location>
        <begin position="110"/>
        <end position="138"/>
    </location>
</feature>
<dbReference type="Gene3D" id="3.10.10.10">
    <property type="entry name" value="HIV Type 1 Reverse Transcriptase, subunit A, domain 1"/>
    <property type="match status" value="1"/>
</dbReference>
<dbReference type="PANTHER" id="PTHR37984:SF5">
    <property type="entry name" value="PROTEIN NYNRIN-LIKE"/>
    <property type="match status" value="1"/>
</dbReference>
<dbReference type="SUPFAM" id="SSF56672">
    <property type="entry name" value="DNA/RNA polymerases"/>
    <property type="match status" value="1"/>
</dbReference>
<dbReference type="AlphaFoldDB" id="A0AAW1CZD9"/>
<dbReference type="Gene3D" id="2.40.70.10">
    <property type="entry name" value="Acid Proteases"/>
    <property type="match status" value="1"/>
</dbReference>
<accession>A0AAW1CZD9</accession>
<dbReference type="PANTHER" id="PTHR37984">
    <property type="entry name" value="PROTEIN CBG26694"/>
    <property type="match status" value="1"/>
</dbReference>
<dbReference type="GO" id="GO:0004519">
    <property type="term" value="F:endonuclease activity"/>
    <property type="evidence" value="ECO:0007669"/>
    <property type="project" value="UniProtKB-KW"/>
</dbReference>
<dbReference type="SUPFAM" id="SSF50630">
    <property type="entry name" value="Acid proteases"/>
    <property type="match status" value="1"/>
</dbReference>
<evidence type="ECO:0000313" key="9">
    <source>
        <dbReference type="Proteomes" id="UP001461498"/>
    </source>
</evidence>
<dbReference type="GO" id="GO:0016779">
    <property type="term" value="F:nucleotidyltransferase activity"/>
    <property type="evidence" value="ECO:0007669"/>
    <property type="project" value="UniProtKB-KW"/>
</dbReference>
<dbReference type="InterPro" id="IPR001878">
    <property type="entry name" value="Znf_CCHC"/>
</dbReference>
<dbReference type="InterPro" id="IPR036875">
    <property type="entry name" value="Znf_CCHC_sf"/>
</dbReference>
<dbReference type="Proteomes" id="UP001461498">
    <property type="component" value="Unassembled WGS sequence"/>
</dbReference>
<keyword evidence="5" id="KW-0862">Zinc</keyword>
<comment type="caution">
    <text evidence="8">The sequence shown here is derived from an EMBL/GenBank/DDBJ whole genome shotgun (WGS) entry which is preliminary data.</text>
</comment>
<keyword evidence="2" id="KW-0548">Nucleotidyltransferase</keyword>
<feature type="domain" description="CCHC-type" evidence="7">
    <location>
        <begin position="402"/>
        <end position="418"/>
    </location>
</feature>
<keyword evidence="1" id="KW-0808">Transferase</keyword>
<dbReference type="SUPFAM" id="SSF53098">
    <property type="entry name" value="Ribonuclease H-like"/>
    <property type="match status" value="1"/>
</dbReference>
<keyword evidence="3" id="KW-0540">Nuclease</keyword>
<sequence length="836" mass="96380">MATLGDIPAIEHCISKGLLKTLKKLHLIIFGNEGEPRKIRRALRSFKGFNFDKPSKEYTKKLTDIKKYTKIADLIAICNILQLDYSGAEDELAERICTFLLNLEVEHIEEMEDEEDEDEVNKDDEDGQDEDEEDEEEDEYKRSIKAIANSMSSISIPKVRRSEKRFLNRHKSMKVDFKDVEALVRGFNGTDNFSVEKWVSEFEGVAKLLHLNDLQKLIFAQRLFTGAAKIFVQSEFFESWAELKEGLIDEFKNIYSNKELHEELSKRIKRSNESYQEYFLVMKEIANRGSIDDESLIQHIIEGIPDYESNKVILYGATSLYDLKKRIKVYEKMKKSSERISSKRKEDVSKEVRINREAYSSNKEVSLIKREEKRQEKVRCFNCGELSTHTSASCPFKSKGMKCFKCNQWGHRASECTNKKTVSYIGQKNFKVISINNHDYEALIDTGSVPNLLKINSYQKINSVPMHNTSETFSGANDAKIIPLGYITACVKIDNQEFTTNFYVVPNKTMKVDVILGDDFLKQAIVTIKPDGIKIEKHQPHVFLINAEKFHPSSLNFGDDSTVKDKAEAMIASKIPNEIKSTNGEMTIKLKDPKPVCHSSRRLSPKEKEIVENQVDQRLQDGVEESCASEYASQLVVVQKRDEGYRESIEDCKLNKITVKDEEEVKSTTSTEIIKKSEIQKEVFSSSSQVIGDKSTEFTSNELKKYCKYEGIAVHHVTKGLSRGNGQVQRLNRNIIEVPTKISIEESGKYKKKTMRTNLREVVEEEFKKSFIDSRNNIKMKSRIIILEVQYECRMTFNLRRPRKRRKIKKYEVNDLIIIFIESDLGLKKKTDVSKT</sequence>
<dbReference type="Pfam" id="PF00098">
    <property type="entry name" value="zf-CCHC"/>
    <property type="match status" value="1"/>
</dbReference>
<dbReference type="InterPro" id="IPR012337">
    <property type="entry name" value="RNaseH-like_sf"/>
</dbReference>
<dbReference type="Pfam" id="PF03732">
    <property type="entry name" value="Retrotrans_gag"/>
    <property type="match status" value="1"/>
</dbReference>
<protein>
    <recommendedName>
        <fullName evidence="7">CCHC-type domain-containing protein</fullName>
    </recommendedName>
</protein>
<dbReference type="PROSITE" id="PS50158">
    <property type="entry name" value="ZF_CCHC"/>
    <property type="match status" value="1"/>
</dbReference>
<evidence type="ECO:0000256" key="2">
    <source>
        <dbReference type="ARBA" id="ARBA00022695"/>
    </source>
</evidence>
<dbReference type="InterPro" id="IPR021109">
    <property type="entry name" value="Peptidase_aspartic_dom_sf"/>
</dbReference>
<evidence type="ECO:0000256" key="5">
    <source>
        <dbReference type="PROSITE-ProRule" id="PRU00047"/>
    </source>
</evidence>
<name>A0AAW1CZD9_9HEMI</name>
<evidence type="ECO:0000256" key="6">
    <source>
        <dbReference type="SAM" id="MobiDB-lite"/>
    </source>
</evidence>
<dbReference type="GO" id="GO:0003676">
    <property type="term" value="F:nucleic acid binding"/>
    <property type="evidence" value="ECO:0007669"/>
    <property type="project" value="InterPro"/>
</dbReference>
<dbReference type="InterPro" id="IPR050951">
    <property type="entry name" value="Retrovirus_Pol_polyprotein"/>
</dbReference>
<dbReference type="CDD" id="cd00303">
    <property type="entry name" value="retropepsin_like"/>
    <property type="match status" value="1"/>
</dbReference>
<reference evidence="8 9" key="1">
    <citation type="submission" date="2022-12" db="EMBL/GenBank/DDBJ databases">
        <title>Chromosome-level genome assembly of true bugs.</title>
        <authorList>
            <person name="Ma L."/>
            <person name="Li H."/>
        </authorList>
    </citation>
    <scope>NUCLEOTIDE SEQUENCE [LARGE SCALE GENOMIC DNA]</scope>
    <source>
        <strain evidence="8">Lab_2022b</strain>
    </source>
</reference>
<dbReference type="GO" id="GO:0071897">
    <property type="term" value="P:DNA biosynthetic process"/>
    <property type="evidence" value="ECO:0007669"/>
    <property type="project" value="UniProtKB-ARBA"/>
</dbReference>
<dbReference type="Gene3D" id="4.10.60.10">
    <property type="entry name" value="Zinc finger, CCHC-type"/>
    <property type="match status" value="1"/>
</dbReference>
<keyword evidence="9" id="KW-1185">Reference proteome</keyword>
<dbReference type="SMART" id="SM00343">
    <property type="entry name" value="ZnF_C2HC"/>
    <property type="match status" value="2"/>
</dbReference>
<dbReference type="SUPFAM" id="SSF57756">
    <property type="entry name" value="Retrovirus zinc finger-like domains"/>
    <property type="match status" value="1"/>
</dbReference>
<dbReference type="GO" id="GO:0008270">
    <property type="term" value="F:zinc ion binding"/>
    <property type="evidence" value="ECO:0007669"/>
    <property type="project" value="UniProtKB-KW"/>
</dbReference>
<evidence type="ECO:0000256" key="4">
    <source>
        <dbReference type="ARBA" id="ARBA00022759"/>
    </source>
</evidence>
<proteinExistence type="predicted"/>
<keyword evidence="4" id="KW-0255">Endonuclease</keyword>
<keyword evidence="5" id="KW-0479">Metal-binding</keyword>
<evidence type="ECO:0000313" key="8">
    <source>
        <dbReference type="EMBL" id="KAK9503657.1"/>
    </source>
</evidence>
<organism evidence="8 9">
    <name type="scientific">Rhynocoris fuscipes</name>
    <dbReference type="NCBI Taxonomy" id="488301"/>
    <lineage>
        <taxon>Eukaryota</taxon>
        <taxon>Metazoa</taxon>
        <taxon>Ecdysozoa</taxon>
        <taxon>Arthropoda</taxon>
        <taxon>Hexapoda</taxon>
        <taxon>Insecta</taxon>
        <taxon>Pterygota</taxon>
        <taxon>Neoptera</taxon>
        <taxon>Paraneoptera</taxon>
        <taxon>Hemiptera</taxon>
        <taxon>Heteroptera</taxon>
        <taxon>Panheteroptera</taxon>
        <taxon>Cimicomorpha</taxon>
        <taxon>Reduviidae</taxon>
        <taxon>Harpactorinae</taxon>
        <taxon>Harpactorini</taxon>
        <taxon>Rhynocoris</taxon>
    </lineage>
</organism>
<evidence type="ECO:0000259" key="7">
    <source>
        <dbReference type="PROSITE" id="PS50158"/>
    </source>
</evidence>
<evidence type="ECO:0000256" key="3">
    <source>
        <dbReference type="ARBA" id="ARBA00022722"/>
    </source>
</evidence>
<dbReference type="InterPro" id="IPR005162">
    <property type="entry name" value="Retrotrans_gag_dom"/>
</dbReference>
<keyword evidence="4" id="KW-0378">Hydrolase</keyword>
<dbReference type="InterPro" id="IPR043502">
    <property type="entry name" value="DNA/RNA_pol_sf"/>
</dbReference>
<dbReference type="GO" id="GO:0042575">
    <property type="term" value="C:DNA polymerase complex"/>
    <property type="evidence" value="ECO:0007669"/>
    <property type="project" value="UniProtKB-ARBA"/>
</dbReference>